<feature type="compositionally biased region" description="Acidic residues" evidence="6">
    <location>
        <begin position="521"/>
        <end position="536"/>
    </location>
</feature>
<feature type="compositionally biased region" description="Polar residues" evidence="6">
    <location>
        <begin position="479"/>
        <end position="494"/>
    </location>
</feature>
<feature type="region of interest" description="Disordered" evidence="6">
    <location>
        <begin position="1207"/>
        <end position="1248"/>
    </location>
</feature>
<feature type="compositionally biased region" description="Basic and acidic residues" evidence="6">
    <location>
        <begin position="1536"/>
        <end position="1549"/>
    </location>
</feature>
<dbReference type="Pfam" id="PF23704">
    <property type="entry name" value="WHD_GTF3C1_N"/>
    <property type="match status" value="1"/>
</dbReference>
<dbReference type="GO" id="GO:0042791">
    <property type="term" value="P:5S class rRNA transcription by RNA polymerase III"/>
    <property type="evidence" value="ECO:0007669"/>
    <property type="project" value="TreeGrafter"/>
</dbReference>
<dbReference type="GO" id="GO:0006384">
    <property type="term" value="P:transcription initiation at RNA polymerase III promoter"/>
    <property type="evidence" value="ECO:0007669"/>
    <property type="project" value="InterPro"/>
</dbReference>
<feature type="compositionally biased region" description="Basic and acidic residues" evidence="6">
    <location>
        <begin position="537"/>
        <end position="547"/>
    </location>
</feature>
<organism evidence="10 11">
    <name type="scientific">Crenichthys baileyi</name>
    <name type="common">White River springfish</name>
    <dbReference type="NCBI Taxonomy" id="28760"/>
    <lineage>
        <taxon>Eukaryota</taxon>
        <taxon>Metazoa</taxon>
        <taxon>Chordata</taxon>
        <taxon>Craniata</taxon>
        <taxon>Vertebrata</taxon>
        <taxon>Euteleostomi</taxon>
        <taxon>Actinopterygii</taxon>
        <taxon>Neopterygii</taxon>
        <taxon>Teleostei</taxon>
        <taxon>Neoteleostei</taxon>
        <taxon>Acanthomorphata</taxon>
        <taxon>Ovalentaria</taxon>
        <taxon>Atherinomorphae</taxon>
        <taxon>Cyprinodontiformes</taxon>
        <taxon>Goodeidae</taxon>
        <taxon>Crenichthys</taxon>
    </lineage>
</organism>
<evidence type="ECO:0000256" key="6">
    <source>
        <dbReference type="SAM" id="MobiDB-lite"/>
    </source>
</evidence>
<evidence type="ECO:0000259" key="8">
    <source>
        <dbReference type="Pfam" id="PF23704"/>
    </source>
</evidence>
<feature type="domain" description="B-block binding subunit of TFIIIC" evidence="7">
    <location>
        <begin position="175"/>
        <end position="249"/>
    </location>
</feature>
<dbReference type="GO" id="GO:0000127">
    <property type="term" value="C:transcription factor TFIIIC complex"/>
    <property type="evidence" value="ECO:0007669"/>
    <property type="project" value="InterPro"/>
</dbReference>
<dbReference type="InterPro" id="IPR007309">
    <property type="entry name" value="TFIIIC_Bblock-bd"/>
</dbReference>
<comment type="subcellular location">
    <subcellularLocation>
        <location evidence="1">Nucleus</location>
    </subcellularLocation>
</comment>
<evidence type="ECO:0000256" key="5">
    <source>
        <dbReference type="ARBA" id="ARBA00023242"/>
    </source>
</evidence>
<evidence type="ECO:0000256" key="4">
    <source>
        <dbReference type="ARBA" id="ARBA00023163"/>
    </source>
</evidence>
<feature type="compositionally biased region" description="Basic residues" evidence="6">
    <location>
        <begin position="1218"/>
        <end position="1243"/>
    </location>
</feature>
<dbReference type="InterPro" id="IPR044210">
    <property type="entry name" value="Tfc3-like"/>
</dbReference>
<keyword evidence="3" id="KW-0238">DNA-binding</keyword>
<feature type="compositionally biased region" description="Low complexity" evidence="6">
    <location>
        <begin position="1649"/>
        <end position="1661"/>
    </location>
</feature>
<dbReference type="PANTHER" id="PTHR15180:SF1">
    <property type="entry name" value="GENERAL TRANSCRIPTION FACTOR 3C POLYPEPTIDE 1"/>
    <property type="match status" value="1"/>
</dbReference>
<dbReference type="CDD" id="cd16169">
    <property type="entry name" value="Tau138_eWH"/>
    <property type="match status" value="1"/>
</dbReference>
<feature type="domain" description="General transcription factor 3C polypeptide 1 winged-helix" evidence="8">
    <location>
        <begin position="1"/>
        <end position="65"/>
    </location>
</feature>
<reference evidence="10 11" key="1">
    <citation type="submission" date="2021-06" db="EMBL/GenBank/DDBJ databases">
        <authorList>
            <person name="Palmer J.M."/>
        </authorList>
    </citation>
    <scope>NUCLEOTIDE SEQUENCE [LARGE SCALE GENOMIC DNA]</scope>
    <source>
        <strain evidence="10 11">MEX-2019</strain>
        <tissue evidence="10">Muscle</tissue>
    </source>
</reference>
<feature type="region of interest" description="Disordered" evidence="6">
    <location>
        <begin position="1957"/>
        <end position="2078"/>
    </location>
</feature>
<comment type="caution">
    <text evidence="10">The sequence shown here is derived from an EMBL/GenBank/DDBJ whole genome shotgun (WGS) entry which is preliminary data.</text>
</comment>
<name>A0AAV9RX79_9TELE</name>
<feature type="region of interest" description="Disordered" evidence="6">
    <location>
        <begin position="1536"/>
        <end position="1664"/>
    </location>
</feature>
<feature type="region of interest" description="Disordered" evidence="6">
    <location>
        <begin position="833"/>
        <end position="890"/>
    </location>
</feature>
<proteinExistence type="predicted"/>
<feature type="compositionally biased region" description="Basic and acidic residues" evidence="6">
    <location>
        <begin position="1994"/>
        <end position="2013"/>
    </location>
</feature>
<feature type="region of interest" description="Disordered" evidence="6">
    <location>
        <begin position="466"/>
        <end position="633"/>
    </location>
</feature>
<evidence type="ECO:0000256" key="3">
    <source>
        <dbReference type="ARBA" id="ARBA00023125"/>
    </source>
</evidence>
<evidence type="ECO:0008006" key="12">
    <source>
        <dbReference type="Google" id="ProtNLM"/>
    </source>
</evidence>
<dbReference type="InterPro" id="IPR056428">
    <property type="entry name" value="WH_GTF3C1"/>
</dbReference>
<dbReference type="GO" id="GO:0005634">
    <property type="term" value="C:nucleus"/>
    <property type="evidence" value="ECO:0007669"/>
    <property type="project" value="UniProtKB-SubCell"/>
</dbReference>
<feature type="compositionally biased region" description="Basic and acidic residues" evidence="6">
    <location>
        <begin position="1633"/>
        <end position="1645"/>
    </location>
</feature>
<keyword evidence="2" id="KW-0597">Phosphoprotein</keyword>
<evidence type="ECO:0000313" key="11">
    <source>
        <dbReference type="Proteomes" id="UP001311232"/>
    </source>
</evidence>
<feature type="compositionally biased region" description="Basic and acidic residues" evidence="6">
    <location>
        <begin position="2057"/>
        <end position="2066"/>
    </location>
</feature>
<evidence type="ECO:0000256" key="2">
    <source>
        <dbReference type="ARBA" id="ARBA00022553"/>
    </source>
</evidence>
<feature type="compositionally biased region" description="Basic and acidic residues" evidence="6">
    <location>
        <begin position="785"/>
        <end position="794"/>
    </location>
</feature>
<feature type="domain" description="GTF3C1 extended winged-helix" evidence="9">
    <location>
        <begin position="640"/>
        <end position="748"/>
    </location>
</feature>
<accession>A0AAV9RX79</accession>
<dbReference type="InterPro" id="IPR056467">
    <property type="entry name" value="eWH_GTF3C1"/>
</dbReference>
<dbReference type="PANTHER" id="PTHR15180">
    <property type="entry name" value="GENERAL TRANSCRIPTION FACTOR 3C POLYPEPTIDE 1"/>
    <property type="match status" value="1"/>
</dbReference>
<keyword evidence="5" id="KW-0539">Nucleus</keyword>
<dbReference type="Pfam" id="PF04182">
    <property type="entry name" value="B-block_TFIIIC"/>
    <property type="match status" value="1"/>
</dbReference>
<protein>
    <recommendedName>
        <fullName evidence="12">General transcription factor 3C polypeptide 1</fullName>
    </recommendedName>
</protein>
<sequence length="2208" mass="249522">MDALSIVVDEVALEGLDGITLPSLWIRLEDRQPKFPLKLDDCTKGLIWRSLVSNADLGFYELPEEREDVELFDRYKDIDPDTGFETKQKFSHERRDVYSVHAIPENKNGIQGSCLFFKERKNITKQVRCKSLTPLVNLQEALEKYGRKLVAVASQALRFRTLIGSENDPELKLSNDSYCLLERVGRGRWQGELQSDLHGGLFKVDARKLHYFRKSLVKHELITMQSYIRRLKTGQQQHSILLLLKRFHVNRRNKYDILMEHVSNFLQQLPDQFTTVDNLKEHLNLNDKTIKRLFRNLRYTKLVEFSQYPLEDLDPSAEPCTNKNGSKVLVRCIKLVKPYGKRGAADFDDEDEEDDEEEGYTGGGGRVLPEGRIMERDVLSQAYHIILSSGTKGIPQRDIGLRMNVGKLESRMICRRLSRDGVIKSFMVDEGRQRTSKFISHKFASVSNQLQLFAKEQERNKLLFSSAPDMLDAEPAPPKTSSTSRGPASKSCRTPTAKKGKKAGGGQNKGTEEGQQVCGDPTEDVEEEKPDGNSDEANEKSGAKRTEEEDDVTTKQTESDIPVTQSTQAECETLSWSGSSNTTTPESASIPAAGPAEEDKQSNSTPASSLSQGEVVHPSENPGNTEIVEVDSMFQSQRSHETYRLLKRKNMIVEAIRSFKIIGGFFPLQKIINDAEKQDGVNSKCCKKTVLRLVHSLSREGLLKLYTTTVIQDGVTKKVDIIVDPSIQPSDERVAQVIEQVRFKISSSYAAGRLQGAEENAGEQLDSENPATSKGPRSKASNKILKKDEDKDFKPTPVPGLGKTLGFQPKMIRLRVVHSFLWYLIYGHPLRENPSESASADPTPAEPASSDPDAKLPESQAKQDVREAETSNSSLIDEGSGDEEGLQNYKCKPDQSDLKVYADEDTWRRFIPPVHVHKGFTSGWVMVRNLLLCLPLSIFVQIVQINYKVDELEEYLSDPVKQHYLVRALPARMKRQLLYKRKYIFVFHENLQKLTYMGLVQFGVVERFKDKDQVFVYLKRHASIVDTTSSEPHYWLVQEPPDKPFERRHYTFNTAENVESFWFDLMCVCLNTPLGVIRCKRNGTDDELAPPIVHDHNVIVGMGYLLEGSYEVCEDGSIPGDGRGAGGLDSELFSHLKRNWLWTSHLLANKTRSSASKASDVKLRLKSLLSKNSLRMALEAGNTIAPCYLTNKRPGITENIEVGIEPASRNKQVVGGKGQRRRRKKKEVVKAPHKSKKEPRKRTPAHDLTDHQALKRMTRHRVYWSVQEDSIMMLCSVASDLLNSKLNRPFVPHCVVRDLLHAEFDISKDKTSLSVGRRSRYILKNPRTLLNYRICLAEVRQDKALMKLLEENKPADPDQAEDCAKAFLEYMRLLRQKFSTVMDDHDLIIPDSQEQIFRRFKVSAIDEGKHVPSKDTISCKDDIHAIVLHNLIQSSLAMTNGQMKSSRSFQTFHTYSKYNQELVCRVFVQCKKRRLFNRRRISESLEPKRNRGLPILPMSFQMSQSYFRYFSWRFPFSLCTDSFCFLRNLITSGRGDDKPATAFYHEPENRSQTGEVCERKTARQGKPGCVSESRIQTAGAESMNKVDDNQSVTKGKEKSVESDVRMENAEEKMTFDEQKHPECSDQCEADDGSSNREQTDDHQPEEPADTAAASDGAAGASQDLPDLSDMLELPLTSLGGACAVSLSLMTLGLLSVHVSIPKQIVVVDSSLVDNDVVKSMATLENDDDDDEDEGDECEGRKKLQVTAHQASHTNYLLMQGYCSPGIVKMRNLNTNDNIVVESCIMKVKLRDTPAHHFFTDQSDPPLELTKYGPSLLPSVLTCNILSPSFSPPSVEECDRCFIQDRGYTAQDIEACVQLRRSLAEAGEKGLDARDLHSSHVHLEEPQSGRTRSLQQYLKDLQQEGQVVRVGCLGVRWVLMEHAEPWLLTVNCKQMSRPHLTTDRRPFLRTRHNIPFARKRCSREVQREAEGPPAKRPTTNEEMDGGAVDESSGDVTEKPTEDEKPIERADDGSGDKSQNLEEEEQVQTQSEQGEDHDGPEEMKAEQGWSRPKRTRKCRLSDIQERETCSLPSGSSDTEENLSFISRPWRFIDGKVNRPVCKGMLEAVLYHVMSRPGLTQSALLKHYKDALQPLAVLDIVQALIDLGCVTKRTLVKDPKPSLFSRSAPTNREATVTIEEPDTVFYEPTIGCCLRLCRVLPNERRWNDCAT</sequence>
<feature type="compositionally biased region" description="Basic and acidic residues" evidence="6">
    <location>
        <begin position="2032"/>
        <end position="2043"/>
    </location>
</feature>
<evidence type="ECO:0000256" key="1">
    <source>
        <dbReference type="ARBA" id="ARBA00004123"/>
    </source>
</evidence>
<dbReference type="InterPro" id="IPR035625">
    <property type="entry name" value="Tfc3-like_eWH"/>
</dbReference>
<evidence type="ECO:0000259" key="9">
    <source>
        <dbReference type="Pfam" id="PF24101"/>
    </source>
</evidence>
<feature type="compositionally biased region" description="Polar residues" evidence="6">
    <location>
        <begin position="562"/>
        <end position="587"/>
    </location>
</feature>
<evidence type="ECO:0000259" key="7">
    <source>
        <dbReference type="Pfam" id="PF04182"/>
    </source>
</evidence>
<gene>
    <name evidence="10" type="ORF">CRENBAI_019604</name>
</gene>
<dbReference type="Pfam" id="PF24101">
    <property type="entry name" value="WHD_GTF3C1"/>
    <property type="match status" value="1"/>
</dbReference>
<feature type="compositionally biased region" description="Acidic residues" evidence="6">
    <location>
        <begin position="346"/>
        <end position="359"/>
    </location>
</feature>
<dbReference type="GO" id="GO:0003677">
    <property type="term" value="F:DNA binding"/>
    <property type="evidence" value="ECO:0007669"/>
    <property type="project" value="UniProtKB-KW"/>
</dbReference>
<keyword evidence="4" id="KW-0804">Transcription</keyword>
<feature type="compositionally biased region" description="Polar residues" evidence="6">
    <location>
        <begin position="602"/>
        <end position="612"/>
    </location>
</feature>
<dbReference type="EMBL" id="JAHHUM010001203">
    <property type="protein sequence ID" value="KAK5613561.1"/>
    <property type="molecule type" value="Genomic_DNA"/>
</dbReference>
<dbReference type="Proteomes" id="UP001311232">
    <property type="component" value="Unassembled WGS sequence"/>
</dbReference>
<keyword evidence="11" id="KW-1185">Reference proteome</keyword>
<feature type="compositionally biased region" description="Basic and acidic residues" evidence="6">
    <location>
        <begin position="1584"/>
        <end position="1623"/>
    </location>
</feature>
<evidence type="ECO:0000313" key="10">
    <source>
        <dbReference type="EMBL" id="KAK5613561.1"/>
    </source>
</evidence>
<feature type="region of interest" description="Disordered" evidence="6">
    <location>
        <begin position="756"/>
        <end position="805"/>
    </location>
</feature>
<feature type="compositionally biased region" description="Polar residues" evidence="6">
    <location>
        <begin position="2068"/>
        <end position="2078"/>
    </location>
</feature>
<feature type="region of interest" description="Disordered" evidence="6">
    <location>
        <begin position="344"/>
        <end position="367"/>
    </location>
</feature>
<feature type="compositionally biased region" description="Basic and acidic residues" evidence="6">
    <location>
        <begin position="852"/>
        <end position="869"/>
    </location>
</feature>